<keyword evidence="4" id="KW-0808">Transferase</keyword>
<accession>A0A2P4EQE9</accession>
<name>A0A2P4EQE9_9GAMM</name>
<dbReference type="PROSITE" id="PS50109">
    <property type="entry name" value="HIS_KIN"/>
    <property type="match status" value="1"/>
</dbReference>
<keyword evidence="4" id="KW-0418">Kinase</keyword>
<protein>
    <submittedName>
        <fullName evidence="4">Histidine kinase</fullName>
    </submittedName>
</protein>
<dbReference type="RefSeq" id="WP_104739878.1">
    <property type="nucleotide sequence ID" value="NZ_BMHR01000031.1"/>
</dbReference>
<dbReference type="Proteomes" id="UP000243451">
    <property type="component" value="Unassembled WGS sequence"/>
</dbReference>
<dbReference type="Pfam" id="PF13589">
    <property type="entry name" value="HATPase_c_3"/>
    <property type="match status" value="1"/>
</dbReference>
<feature type="region of interest" description="Disordered" evidence="2">
    <location>
        <begin position="86"/>
        <end position="108"/>
    </location>
</feature>
<dbReference type="SUPFAM" id="SSF55874">
    <property type="entry name" value="ATPase domain of HSP90 chaperone/DNA topoisomerase II/histidine kinase"/>
    <property type="match status" value="2"/>
</dbReference>
<dbReference type="OrthoDB" id="9816482at2"/>
<feature type="domain" description="Histidine kinase" evidence="3">
    <location>
        <begin position="780"/>
        <end position="987"/>
    </location>
</feature>
<evidence type="ECO:0000259" key="3">
    <source>
        <dbReference type="PROSITE" id="PS50109"/>
    </source>
</evidence>
<feature type="compositionally biased region" description="Basic and acidic residues" evidence="2">
    <location>
        <begin position="88"/>
        <end position="97"/>
    </location>
</feature>
<keyword evidence="1" id="KW-0175">Coiled coil</keyword>
<reference evidence="4 5" key="1">
    <citation type="submission" date="2018-01" db="EMBL/GenBank/DDBJ databases">
        <title>Draft genome of the type strain Pseudomonas oceani DSM 100277 isolated from the deep water in Okinawa trough, northwestern Pacific Ocean.</title>
        <authorList>
            <person name="Gomila M."/>
            <person name="Mulet M."/>
            <person name="Garcia-Valdes E."/>
            <person name="Lalucat J."/>
        </authorList>
    </citation>
    <scope>NUCLEOTIDE SEQUENCE [LARGE SCALE GENOMIC DNA]</scope>
    <source>
        <strain evidence="4 5">DSM 100277</strain>
    </source>
</reference>
<organism evidence="4 5">
    <name type="scientific">Halopseudomonas oceani</name>
    <dbReference type="NCBI Taxonomy" id="1708783"/>
    <lineage>
        <taxon>Bacteria</taxon>
        <taxon>Pseudomonadati</taxon>
        <taxon>Pseudomonadota</taxon>
        <taxon>Gammaproteobacteria</taxon>
        <taxon>Pseudomonadales</taxon>
        <taxon>Pseudomonadaceae</taxon>
        <taxon>Halopseudomonas</taxon>
    </lineage>
</organism>
<keyword evidence="5" id="KW-1185">Reference proteome</keyword>
<evidence type="ECO:0000256" key="1">
    <source>
        <dbReference type="SAM" id="Coils"/>
    </source>
</evidence>
<feature type="coiled-coil region" evidence="1">
    <location>
        <begin position="510"/>
        <end position="537"/>
    </location>
</feature>
<dbReference type="EMBL" id="PPSK01000035">
    <property type="protein sequence ID" value="POB00836.1"/>
    <property type="molecule type" value="Genomic_DNA"/>
</dbReference>
<dbReference type="GO" id="GO:0016301">
    <property type="term" value="F:kinase activity"/>
    <property type="evidence" value="ECO:0007669"/>
    <property type="project" value="UniProtKB-KW"/>
</dbReference>
<dbReference type="InterPro" id="IPR003594">
    <property type="entry name" value="HATPase_dom"/>
</dbReference>
<evidence type="ECO:0000313" key="4">
    <source>
        <dbReference type="EMBL" id="POB00836.1"/>
    </source>
</evidence>
<evidence type="ECO:0000256" key="2">
    <source>
        <dbReference type="SAM" id="MobiDB-lite"/>
    </source>
</evidence>
<dbReference type="SMART" id="SM00387">
    <property type="entry name" value="HATPase_c"/>
    <property type="match status" value="1"/>
</dbReference>
<comment type="caution">
    <text evidence="4">The sequence shown here is derived from an EMBL/GenBank/DDBJ whole genome shotgun (WGS) entry which is preliminary data.</text>
</comment>
<dbReference type="InterPro" id="IPR005467">
    <property type="entry name" value="His_kinase_dom"/>
</dbReference>
<gene>
    <name evidence="4" type="ORF">C1949_18635</name>
</gene>
<dbReference type="Gene3D" id="3.30.565.10">
    <property type="entry name" value="Histidine kinase-like ATPase, C-terminal domain"/>
    <property type="match status" value="2"/>
</dbReference>
<evidence type="ECO:0000313" key="5">
    <source>
        <dbReference type="Proteomes" id="UP000243451"/>
    </source>
</evidence>
<dbReference type="InterPro" id="IPR036890">
    <property type="entry name" value="HATPase_C_sf"/>
</dbReference>
<dbReference type="Pfam" id="PF02518">
    <property type="entry name" value="HATPase_c"/>
    <property type="match status" value="1"/>
</dbReference>
<dbReference type="AlphaFoldDB" id="A0A2P4EQE9"/>
<sequence length="990" mass="112158">MIETLSFRTQARTIDHLGREQIADCPTAISELWKNSYDAYARRVGLHIFDGDEPVAAVLDDGHGMSRGEFVDRWLVVGTESKYDGQVADEKDRDGLPKRSKQGQKGIGRLSSANLGPLLLIISKRRECDFVAALIDWRIFENPFLVLSDIQIPVTEFSETGELSSQLPELFDSLTDNVWGGKKDPQRAQRLGQAWAAYDALRQETDPSSTKPSEEIVGTLINARFDERHFSKWRVWSGEATSGTAMFVSDINYDLRAQLPSIAPDGSTKNIRDTFFATLSAFTDPFVSAAANETNAFDPEFDYEVVTWTDGVPNPIIGRDLDRLTRDTTDDMEHVISGNIDADGIFRGQIKAFGEWRETGADYEIKPPADYKPPHGPKTFVGPFSIHLSTYERQRENSTHTDDQHARLNALADRYSGFLIYRNGLRILPYGRVDSDFFEIEQRRSINAGREFWNARRMFGRVALSREQNPNLRDKAGREGFIDNRAAKALRTIVVNILRTSARDYFGGESEARQTELQDIQDRNRKARAEHERKELAKRNRKRFRAQLKRNLPMVLELAEEMTAYRSELALQSEADIMRAQAAFTEFDERISALRVVGATSNLGTAEDDYRQFRQLYANMQSLLSEMVEVRKEALERIKPAKPEEIVTQHINQLAGQIHARTRRWKKEVDELQDTEKARIEALFSSRNKVFHEQSGPVLTQVENGLCDLHEALEKLSALRHAIDEENEGIFQSYIETLELLKANIDVELIARQGTAENSELRDELNKLNQVAQLGITVEILGHELHTNEQLIRTGLRQVRAAGSPAGTEQIELGFEGLSQQLEFLAPLKLSGTRVRRRITGEEIIDYLHAFFASVIRTRGINIEASDAFRAFSVDEQPSRLLPVFINLVNNSIYWLIHHETEGPLIRLDTIDGAIAVSDNGPGVDPLDQENLFRMFFTRKMSGGRGIGLYLCRMNLTVSGHSIRYASEKKFRLLPGANFIIDFKGAEFGQ</sequence>
<proteinExistence type="predicted"/>